<evidence type="ECO:0000256" key="7">
    <source>
        <dbReference type="ARBA" id="ARBA00023125"/>
    </source>
</evidence>
<dbReference type="SUPFAM" id="SSF57667">
    <property type="entry name" value="beta-beta-alpha zinc fingers"/>
    <property type="match status" value="2"/>
</dbReference>
<dbReference type="PROSITE" id="PS00028">
    <property type="entry name" value="ZINC_FINGER_C2H2_1"/>
    <property type="match status" value="4"/>
</dbReference>
<evidence type="ECO:0000313" key="14">
    <source>
        <dbReference type="EnsemblMetazoa" id="AGAP013246-PA"/>
    </source>
</evidence>
<dbReference type="InterPro" id="IPR013087">
    <property type="entry name" value="Znf_C2H2_type"/>
</dbReference>
<dbReference type="GO" id="GO:0005634">
    <property type="term" value="C:nucleus"/>
    <property type="evidence" value="ECO:0007669"/>
    <property type="project" value="UniProtKB-SubCell"/>
</dbReference>
<name>F5HMF7_ANOGA</name>
<sequence length="404" mass="45381">MVTYGKDYQWIVHTPHVEPLAPSSYWKGAETAAVAPGYSSYPYLFGANSLDWNNTFPLSVVYPGGASPYQGNGLWNESGMEQPQEQPYRPFGFYMPIPSPSSSLSSPTSSTSSSLSSSSSSSSVPAQISSQISAPSVPSSMQSNAAPYYNPFPSYDCNNNTTKRTYHQMQDEPLHAAAYNGAVVQSVPIDQKATVTVTMLEHPHRKRTASHPDCSDDTILLQTLLGTTASEERNVRPQPGILKPANSNNQPAEWHCELCNKRFARRIGLNQHNKVRHSVERPFRCDKCGKRFTHLELLGQHALQHVRQNKPHKCEHCPKQFCHPMDLRRHQYRHTGALPYLCTICRKGFTRRDHLQAHEQTHRNKRYKRAWGQSEEVVEELQQRDLLVDCTKGQGGAILGELLV</sequence>
<evidence type="ECO:0000313" key="15">
    <source>
        <dbReference type="Proteomes" id="UP000007062"/>
    </source>
</evidence>
<dbReference type="GO" id="GO:0000981">
    <property type="term" value="F:DNA-binding transcription factor activity, RNA polymerase II-specific"/>
    <property type="evidence" value="ECO:0000318"/>
    <property type="project" value="GO_Central"/>
</dbReference>
<dbReference type="EMBL" id="AAAB01008987">
    <property type="protein sequence ID" value="EGK97479.1"/>
    <property type="molecule type" value="Genomic_DNA"/>
</dbReference>
<dbReference type="KEGG" id="aga:11175892"/>
<dbReference type="SMART" id="SM00355">
    <property type="entry name" value="ZnF_C2H2"/>
    <property type="match status" value="4"/>
</dbReference>
<evidence type="ECO:0000313" key="13">
    <source>
        <dbReference type="EMBL" id="EGK97479.1"/>
    </source>
</evidence>
<keyword evidence="9" id="KW-0539">Nucleus</keyword>
<protein>
    <submittedName>
        <fullName evidence="13">AGAP013246-PA</fullName>
    </submittedName>
    <submittedName>
        <fullName evidence="14">Protein krueppel</fullName>
    </submittedName>
</protein>
<evidence type="ECO:0000259" key="12">
    <source>
        <dbReference type="PROSITE" id="PS50157"/>
    </source>
</evidence>
<evidence type="ECO:0000256" key="10">
    <source>
        <dbReference type="PROSITE-ProRule" id="PRU00042"/>
    </source>
</evidence>
<dbReference type="FunFam" id="3.30.160.60:FF:000065">
    <property type="entry name" value="B-cell CLL/lymphoma 6, member B"/>
    <property type="match status" value="1"/>
</dbReference>
<dbReference type="eggNOG" id="KOG1721">
    <property type="taxonomic scope" value="Eukaryota"/>
</dbReference>
<gene>
    <name evidence="14" type="primary">11175892</name>
    <name evidence="13" type="ORF">AgaP_AGAP013246</name>
</gene>
<keyword evidence="3" id="KW-0677">Repeat</keyword>
<evidence type="ECO:0000256" key="4">
    <source>
        <dbReference type="ARBA" id="ARBA00022771"/>
    </source>
</evidence>
<dbReference type="PaxDb" id="7165-AGAP013246-PA"/>
<dbReference type="VEuPathDB" id="VectorBase:AGAP013246"/>
<dbReference type="AlphaFoldDB" id="F5HMF7"/>
<evidence type="ECO:0000256" key="9">
    <source>
        <dbReference type="ARBA" id="ARBA00023242"/>
    </source>
</evidence>
<keyword evidence="7" id="KW-0238">DNA-binding</keyword>
<dbReference type="FunFam" id="3.30.160.60:FF:000446">
    <property type="entry name" value="Zinc finger protein"/>
    <property type="match status" value="1"/>
</dbReference>
<evidence type="ECO:0000256" key="5">
    <source>
        <dbReference type="ARBA" id="ARBA00022833"/>
    </source>
</evidence>
<dbReference type="Pfam" id="PF12874">
    <property type="entry name" value="zf-met"/>
    <property type="match status" value="1"/>
</dbReference>
<dbReference type="Gene3D" id="3.30.160.60">
    <property type="entry name" value="Classic Zinc Finger"/>
    <property type="match status" value="4"/>
</dbReference>
<evidence type="ECO:0000256" key="11">
    <source>
        <dbReference type="SAM" id="MobiDB-lite"/>
    </source>
</evidence>
<reference evidence="14" key="6">
    <citation type="submission" date="2020-05" db="UniProtKB">
        <authorList>
            <consortium name="EnsemblMetazoa"/>
        </authorList>
    </citation>
    <scope>IDENTIFICATION</scope>
    <source>
        <strain evidence="14">PEST</strain>
    </source>
</reference>
<accession>F5HMF7</accession>
<organism evidence="13">
    <name type="scientific">Anopheles gambiae</name>
    <name type="common">African malaria mosquito</name>
    <dbReference type="NCBI Taxonomy" id="7165"/>
    <lineage>
        <taxon>Eukaryota</taxon>
        <taxon>Metazoa</taxon>
        <taxon>Ecdysozoa</taxon>
        <taxon>Arthropoda</taxon>
        <taxon>Hexapoda</taxon>
        <taxon>Insecta</taxon>
        <taxon>Pterygota</taxon>
        <taxon>Neoptera</taxon>
        <taxon>Endopterygota</taxon>
        <taxon>Diptera</taxon>
        <taxon>Nematocera</taxon>
        <taxon>Culicoidea</taxon>
        <taxon>Culicidae</taxon>
        <taxon>Anophelinae</taxon>
        <taxon>Anopheles</taxon>
    </lineage>
</organism>
<keyword evidence="4 10" id="KW-0863">Zinc-finger</keyword>
<dbReference type="VEuPathDB" id="VectorBase:AGAMI1_011911"/>
<dbReference type="EnsemblMetazoa" id="AGAP013246-RA">
    <property type="protein sequence ID" value="AGAP013246-PA"/>
    <property type="gene ID" value="AGAP013246"/>
</dbReference>
<feature type="domain" description="C2H2-type" evidence="12">
    <location>
        <begin position="312"/>
        <end position="339"/>
    </location>
</feature>
<dbReference type="HOGENOM" id="CLU_681911_0_0_1"/>
<keyword evidence="5" id="KW-0862">Zinc</keyword>
<proteinExistence type="predicted"/>
<reference evidence="13" key="5">
    <citation type="submission" date="2011-05" db="EMBL/GenBank/DDBJ databases">
        <authorList>
            <consortium name="VectorBase"/>
        </authorList>
    </citation>
    <scope>NUCLEOTIDE SEQUENCE</scope>
    <source>
        <strain evidence="13">PEST</strain>
    </source>
</reference>
<dbReference type="Proteomes" id="UP000007062">
    <property type="component" value="Chromosome 2R"/>
</dbReference>
<feature type="domain" description="C2H2-type" evidence="12">
    <location>
        <begin position="283"/>
        <end position="310"/>
    </location>
</feature>
<keyword evidence="15" id="KW-1185">Reference proteome</keyword>
<dbReference type="InterPro" id="IPR050331">
    <property type="entry name" value="Zinc_finger"/>
</dbReference>
<feature type="domain" description="C2H2-type" evidence="12">
    <location>
        <begin position="254"/>
        <end position="282"/>
    </location>
</feature>
<comment type="subcellular location">
    <subcellularLocation>
        <location evidence="1">Nucleus</location>
    </subcellularLocation>
</comment>
<keyword evidence="8" id="KW-0804">Transcription</keyword>
<reference evidence="13 15" key="1">
    <citation type="journal article" date="2002" name="Science">
        <title>The genome sequence of the malaria mosquito Anopheles gambiae.</title>
        <authorList>
            <person name="Holt R.A."/>
            <person name="Subramanian G.M."/>
            <person name="Halpern A."/>
            <person name="Sutton G.G."/>
            <person name="Charlab R."/>
            <person name="Nusskern D.R."/>
            <person name="Wincker P."/>
            <person name="Clark A.G."/>
            <person name="Ribeiro J.M."/>
            <person name="Wides R."/>
            <person name="Salzberg S.L."/>
            <person name="Loftus B."/>
            <person name="Yandell M."/>
            <person name="Majoros W.H."/>
            <person name="Rusch D.B."/>
            <person name="Lai Z."/>
            <person name="Kraft C.L."/>
            <person name="Abril J.F."/>
            <person name="Anthouard V."/>
            <person name="Arensburger P."/>
            <person name="Atkinson P.W."/>
            <person name="Baden H."/>
            <person name="de Berardinis V."/>
            <person name="Baldwin D."/>
            <person name="Benes V."/>
            <person name="Biedler J."/>
            <person name="Blass C."/>
            <person name="Bolanos R."/>
            <person name="Boscus D."/>
            <person name="Barnstead M."/>
            <person name="Cai S."/>
            <person name="Center A."/>
            <person name="Chaturverdi K."/>
            <person name="Christophides G.K."/>
            <person name="Chrystal M.A."/>
            <person name="Clamp M."/>
            <person name="Cravchik A."/>
            <person name="Curwen V."/>
            <person name="Dana A."/>
            <person name="Delcher A."/>
            <person name="Dew I."/>
            <person name="Evans C.A."/>
            <person name="Flanigan M."/>
            <person name="Grundschober-Freimoser A."/>
            <person name="Friedli L."/>
            <person name="Gu Z."/>
            <person name="Guan P."/>
            <person name="Guigo R."/>
            <person name="Hillenmeyer M.E."/>
            <person name="Hladun S.L."/>
            <person name="Hogan J.R."/>
            <person name="Hong Y.S."/>
            <person name="Hoover J."/>
            <person name="Jaillon O."/>
            <person name="Ke Z."/>
            <person name="Kodira C."/>
            <person name="Kokoza E."/>
            <person name="Koutsos A."/>
            <person name="Letunic I."/>
            <person name="Levitsky A."/>
            <person name="Liang Y."/>
            <person name="Lin J.J."/>
            <person name="Lobo N.F."/>
            <person name="Lopez J.R."/>
            <person name="Malek J.A."/>
            <person name="McIntosh T.C."/>
            <person name="Meister S."/>
            <person name="Miller J."/>
            <person name="Mobarry C."/>
            <person name="Mongin E."/>
            <person name="Murphy S.D."/>
            <person name="O'Brochta D.A."/>
            <person name="Pfannkoch C."/>
            <person name="Qi R."/>
            <person name="Regier M.A."/>
            <person name="Remington K."/>
            <person name="Shao H."/>
            <person name="Sharakhova M.V."/>
            <person name="Sitter C.D."/>
            <person name="Shetty J."/>
            <person name="Smith T.J."/>
            <person name="Strong R."/>
            <person name="Sun J."/>
            <person name="Thomasova D."/>
            <person name="Ton L.Q."/>
            <person name="Topalis P."/>
            <person name="Tu Z."/>
            <person name="Unger M.F."/>
            <person name="Walenz B."/>
            <person name="Wang A."/>
            <person name="Wang J."/>
            <person name="Wang M."/>
            <person name="Wang X."/>
            <person name="Woodford K.J."/>
            <person name="Wortman J.R."/>
            <person name="Wu M."/>
            <person name="Yao A."/>
            <person name="Zdobnov E.M."/>
            <person name="Zhang H."/>
            <person name="Zhao Q."/>
            <person name="Zhao S."/>
            <person name="Zhu S.C."/>
            <person name="Zhimulev I."/>
            <person name="Coluzzi M."/>
            <person name="della Torre A."/>
            <person name="Roth C.W."/>
            <person name="Louis C."/>
            <person name="Kalush F."/>
            <person name="Mural R.J."/>
            <person name="Myers E.W."/>
            <person name="Adams M.D."/>
            <person name="Smith H.O."/>
            <person name="Broder S."/>
            <person name="Gardner M.J."/>
            <person name="Fraser C.M."/>
            <person name="Birney E."/>
            <person name="Bork P."/>
            <person name="Brey P.T."/>
            <person name="Venter J.C."/>
            <person name="Weissenbach J."/>
            <person name="Kafatos F.C."/>
            <person name="Collins F.H."/>
            <person name="Hoffman S.L."/>
        </authorList>
    </citation>
    <scope>NUCLEOTIDE SEQUENCE [LARGE SCALE GENOMIC DNA]</scope>
    <source>
        <strain evidence="13 15">PEST</strain>
    </source>
</reference>
<dbReference type="InterPro" id="IPR036236">
    <property type="entry name" value="Znf_C2H2_sf"/>
</dbReference>
<dbReference type="GO" id="GO:0008270">
    <property type="term" value="F:zinc ion binding"/>
    <property type="evidence" value="ECO:0007669"/>
    <property type="project" value="UniProtKB-KW"/>
</dbReference>
<dbReference type="PROSITE" id="PS50157">
    <property type="entry name" value="ZINC_FINGER_C2H2_2"/>
    <property type="match status" value="4"/>
</dbReference>
<evidence type="ECO:0000256" key="2">
    <source>
        <dbReference type="ARBA" id="ARBA00022723"/>
    </source>
</evidence>
<dbReference type="GO" id="GO:0000978">
    <property type="term" value="F:RNA polymerase II cis-regulatory region sequence-specific DNA binding"/>
    <property type="evidence" value="ECO:0000318"/>
    <property type="project" value="GO_Central"/>
</dbReference>
<feature type="domain" description="C2H2-type" evidence="12">
    <location>
        <begin position="340"/>
        <end position="367"/>
    </location>
</feature>
<keyword evidence="6" id="KW-0805">Transcription regulation</keyword>
<dbReference type="Pfam" id="PF00096">
    <property type="entry name" value="zf-C2H2"/>
    <property type="match status" value="2"/>
</dbReference>
<dbReference type="PANTHER" id="PTHR16515:SF49">
    <property type="entry name" value="GASTRULA ZINC FINGER PROTEIN XLCGF49.1-LIKE-RELATED"/>
    <property type="match status" value="1"/>
</dbReference>
<evidence type="ECO:0000256" key="8">
    <source>
        <dbReference type="ARBA" id="ARBA00023163"/>
    </source>
</evidence>
<evidence type="ECO:0000256" key="1">
    <source>
        <dbReference type="ARBA" id="ARBA00004123"/>
    </source>
</evidence>
<keyword evidence="2" id="KW-0479">Metal-binding</keyword>
<feature type="region of interest" description="Disordered" evidence="11">
    <location>
        <begin position="230"/>
        <end position="249"/>
    </location>
</feature>
<evidence type="ECO:0000256" key="3">
    <source>
        <dbReference type="ARBA" id="ARBA00022737"/>
    </source>
</evidence>
<reference evidence="13 14" key="3">
    <citation type="journal article" date="2004" name="Trends Parasitol.">
        <title>The Anopheles gambiae genome: an update.</title>
        <authorList>
            <person name="Mongin E."/>
            <person name="Louis C."/>
            <person name="Holt R.A."/>
            <person name="Birney E."/>
            <person name="Collins F.H."/>
        </authorList>
    </citation>
    <scope>NUCLEOTIDE SEQUENCE</scope>
    <source>
        <strain evidence="13 14">PEST</strain>
    </source>
</reference>
<dbReference type="GO" id="GO:0006355">
    <property type="term" value="P:regulation of DNA-templated transcription"/>
    <property type="evidence" value="ECO:0000318"/>
    <property type="project" value="GO_Central"/>
</dbReference>
<dbReference type="OMA" id="XSKEEEY"/>
<dbReference type="PANTHER" id="PTHR16515">
    <property type="entry name" value="PR DOMAIN ZINC FINGER PROTEIN"/>
    <property type="match status" value="1"/>
</dbReference>
<evidence type="ECO:0000256" key="6">
    <source>
        <dbReference type="ARBA" id="ARBA00023015"/>
    </source>
</evidence>
<reference evidence="13" key="2">
    <citation type="submission" date="2002-03" db="EMBL/GenBank/DDBJ databases">
        <authorList>
            <consortium name="The Anopheles Genome Sequencing Consortium"/>
        </authorList>
    </citation>
    <scope>NUCLEOTIDE SEQUENCE</scope>
    <source>
        <strain evidence="13">PEST</strain>
    </source>
</reference>
<feature type="region of interest" description="Disordered" evidence="11">
    <location>
        <begin position="102"/>
        <end position="126"/>
    </location>
</feature>
<dbReference type="STRING" id="7165.F5HMF7"/>
<reference evidence="13" key="4">
    <citation type="journal article" date="2007" name="Genome Biol.">
        <title>Update of the Anopheles gambiae PEST genome assembly.</title>
        <authorList>
            <person name="Sharakhova M.V."/>
            <person name="Hammond M.P."/>
            <person name="Lobo N.F."/>
            <person name="Krzywinski J."/>
            <person name="Unger M.F."/>
            <person name="Hillenmeyer M.E."/>
            <person name="Bruggner R.V."/>
            <person name="Birney E."/>
            <person name="Collins F.H."/>
        </authorList>
    </citation>
    <scope>NUCLEOTIDE SEQUENCE</scope>
    <source>
        <strain evidence="13">PEST</strain>
    </source>
</reference>